<name>A0AAV3Y2P1_9GAST</name>
<comment type="caution">
    <text evidence="1">The sequence shown here is derived from an EMBL/GenBank/DDBJ whole genome shotgun (WGS) entry which is preliminary data.</text>
</comment>
<proteinExistence type="predicted"/>
<sequence>MSDYMREVYRLKGIKQKDTTAYHQCAMTWWRGLMPLPRHVFEVFGDRHGNGIGTSTISSSPTGRCRRSQLVLPRLSCTTGETYMAYT</sequence>
<dbReference type="AlphaFoldDB" id="A0AAV3Y2P1"/>
<dbReference type="EMBL" id="BLXT01000468">
    <property type="protein sequence ID" value="GFN77263.1"/>
    <property type="molecule type" value="Genomic_DNA"/>
</dbReference>
<evidence type="ECO:0000313" key="2">
    <source>
        <dbReference type="Proteomes" id="UP000735302"/>
    </source>
</evidence>
<keyword evidence="2" id="KW-1185">Reference proteome</keyword>
<dbReference type="Proteomes" id="UP000735302">
    <property type="component" value="Unassembled WGS sequence"/>
</dbReference>
<accession>A0AAV3Y2P1</accession>
<protein>
    <submittedName>
        <fullName evidence="1">Uncharacterized protein</fullName>
    </submittedName>
</protein>
<gene>
    <name evidence="1" type="ORF">PoB_000376900</name>
</gene>
<reference evidence="1 2" key="1">
    <citation type="journal article" date="2021" name="Elife">
        <title>Chloroplast acquisition without the gene transfer in kleptoplastic sea slugs, Plakobranchus ocellatus.</title>
        <authorList>
            <person name="Maeda T."/>
            <person name="Takahashi S."/>
            <person name="Yoshida T."/>
            <person name="Shimamura S."/>
            <person name="Takaki Y."/>
            <person name="Nagai Y."/>
            <person name="Toyoda A."/>
            <person name="Suzuki Y."/>
            <person name="Arimoto A."/>
            <person name="Ishii H."/>
            <person name="Satoh N."/>
            <person name="Nishiyama T."/>
            <person name="Hasebe M."/>
            <person name="Maruyama T."/>
            <person name="Minagawa J."/>
            <person name="Obokata J."/>
            <person name="Shigenobu S."/>
        </authorList>
    </citation>
    <scope>NUCLEOTIDE SEQUENCE [LARGE SCALE GENOMIC DNA]</scope>
</reference>
<organism evidence="1 2">
    <name type="scientific">Plakobranchus ocellatus</name>
    <dbReference type="NCBI Taxonomy" id="259542"/>
    <lineage>
        <taxon>Eukaryota</taxon>
        <taxon>Metazoa</taxon>
        <taxon>Spiralia</taxon>
        <taxon>Lophotrochozoa</taxon>
        <taxon>Mollusca</taxon>
        <taxon>Gastropoda</taxon>
        <taxon>Heterobranchia</taxon>
        <taxon>Euthyneura</taxon>
        <taxon>Panpulmonata</taxon>
        <taxon>Sacoglossa</taxon>
        <taxon>Placobranchoidea</taxon>
        <taxon>Plakobranchidae</taxon>
        <taxon>Plakobranchus</taxon>
    </lineage>
</organism>
<evidence type="ECO:0000313" key="1">
    <source>
        <dbReference type="EMBL" id="GFN77263.1"/>
    </source>
</evidence>